<dbReference type="AlphaFoldDB" id="A0A2A5TAA1"/>
<proteinExistence type="inferred from homology"/>
<name>A0A2A5TAA1_EUBML</name>
<dbReference type="NCBIfam" id="TIGR00732">
    <property type="entry name" value="dprA"/>
    <property type="match status" value="1"/>
</dbReference>
<dbReference type="InterPro" id="IPR041614">
    <property type="entry name" value="DprA_WH"/>
</dbReference>
<dbReference type="Gene3D" id="3.40.50.450">
    <property type="match status" value="1"/>
</dbReference>
<protein>
    <submittedName>
        <fullName evidence="4">DNA-protecting protein DprA</fullName>
    </submittedName>
</protein>
<evidence type="ECO:0000313" key="5">
    <source>
        <dbReference type="Proteomes" id="UP000218387"/>
    </source>
</evidence>
<dbReference type="Pfam" id="PF02481">
    <property type="entry name" value="DNA_processg_A"/>
    <property type="match status" value="1"/>
</dbReference>
<dbReference type="Gene3D" id="1.10.10.10">
    <property type="entry name" value="Winged helix-like DNA-binding domain superfamily/Winged helix DNA-binding domain"/>
    <property type="match status" value="1"/>
</dbReference>
<evidence type="ECO:0000259" key="3">
    <source>
        <dbReference type="Pfam" id="PF17782"/>
    </source>
</evidence>
<dbReference type="EMBL" id="CP029487">
    <property type="protein sequence ID" value="QCT70674.1"/>
    <property type="molecule type" value="Genomic_DNA"/>
</dbReference>
<dbReference type="InterPro" id="IPR057666">
    <property type="entry name" value="DrpA_SLOG"/>
</dbReference>
<dbReference type="Pfam" id="PF17782">
    <property type="entry name" value="WHD_DprA"/>
    <property type="match status" value="1"/>
</dbReference>
<dbReference type="PANTHER" id="PTHR43022:SF1">
    <property type="entry name" value="PROTEIN SMF"/>
    <property type="match status" value="1"/>
</dbReference>
<feature type="domain" description="DprA winged helix" evidence="3">
    <location>
        <begin position="309"/>
        <end position="360"/>
    </location>
</feature>
<dbReference type="InterPro" id="IPR036388">
    <property type="entry name" value="WH-like_DNA-bd_sf"/>
</dbReference>
<comment type="similarity">
    <text evidence="1">Belongs to the DprA/Smf family.</text>
</comment>
<dbReference type="RefSeq" id="WP_096919684.1">
    <property type="nucleotide sequence ID" value="NZ_CP029487.1"/>
</dbReference>
<feature type="domain" description="Smf/DprA SLOG" evidence="2">
    <location>
        <begin position="79"/>
        <end position="287"/>
    </location>
</feature>
<gene>
    <name evidence="4" type="primary">dprA</name>
    <name evidence="4" type="ORF">CPZ25_004805</name>
</gene>
<dbReference type="InterPro" id="IPR003488">
    <property type="entry name" value="DprA"/>
</dbReference>
<dbReference type="PANTHER" id="PTHR43022">
    <property type="entry name" value="PROTEIN SMF"/>
    <property type="match status" value="1"/>
</dbReference>
<evidence type="ECO:0000259" key="2">
    <source>
        <dbReference type="Pfam" id="PF02481"/>
    </source>
</evidence>
<organism evidence="4 5">
    <name type="scientific">Eubacterium maltosivorans</name>
    <dbReference type="NCBI Taxonomy" id="2041044"/>
    <lineage>
        <taxon>Bacteria</taxon>
        <taxon>Bacillati</taxon>
        <taxon>Bacillota</taxon>
        <taxon>Clostridia</taxon>
        <taxon>Eubacteriales</taxon>
        <taxon>Eubacteriaceae</taxon>
        <taxon>Eubacterium</taxon>
    </lineage>
</organism>
<dbReference type="GO" id="GO:0009294">
    <property type="term" value="P:DNA-mediated transformation"/>
    <property type="evidence" value="ECO:0007669"/>
    <property type="project" value="InterPro"/>
</dbReference>
<evidence type="ECO:0000313" key="4">
    <source>
        <dbReference type="EMBL" id="QCT70674.1"/>
    </source>
</evidence>
<dbReference type="KEGG" id="emt:CPZ25_004805"/>
<sequence length="368" mass="41240">MERDLFWIWLMSLTELGNQRKLKLLKYFETPEKIYLADEKSLMASGAVREKDCRYIRSQQHLYLATKARGFMERHGIDLITIENSLYPARLKNIYDPPVGLFAKGSLDLLDRPMYLGIVGSRKASPTGLKQARKLAETFSDMGITIVSGMAEGVDGESHLGSCGRVGSTIAVMGTGINVCYPEKHKPLYKKIAHSGLILTEFFMDEQPLKFHFPRRNRIISGLCDGLLVVEAREKSGALITADFALEQGKNVYAVPGDITRYQSVGSNQLIKEGAKVVTEPEDVLEDYVDMLPQDIENFHNPISLERAAEGIEDPEQKKILNYVAEGYTTVDELVTMSGMEIQAVNSTLSMLELDDRVKVEYGKVYIL</sequence>
<dbReference type="Proteomes" id="UP000218387">
    <property type="component" value="Chromosome"/>
</dbReference>
<keyword evidence="5" id="KW-1185">Reference proteome</keyword>
<evidence type="ECO:0000256" key="1">
    <source>
        <dbReference type="ARBA" id="ARBA00006525"/>
    </source>
</evidence>
<accession>A0A2A5TAA1</accession>
<reference evidence="4 5" key="1">
    <citation type="submission" date="2018-05" db="EMBL/GenBank/DDBJ databases">
        <title>Genome comparison of Eubacterium sp.</title>
        <authorList>
            <person name="Feng Y."/>
            <person name="Sanchez-Andrea I."/>
            <person name="Stams A.J.M."/>
            <person name="De Vos W.M."/>
        </authorList>
    </citation>
    <scope>NUCLEOTIDE SEQUENCE [LARGE SCALE GENOMIC DNA]</scope>
    <source>
        <strain evidence="4 5">YI</strain>
    </source>
</reference>
<dbReference type="SUPFAM" id="SSF102405">
    <property type="entry name" value="MCP/YpsA-like"/>
    <property type="match status" value="1"/>
</dbReference>